<proteinExistence type="predicted"/>
<dbReference type="PANTHER" id="PTHR13510">
    <property type="entry name" value="FYVE-FINGER-CONTAINING RAB5 EFFECTOR PROTEIN RABENOSYN-5-RELATED"/>
    <property type="match status" value="1"/>
</dbReference>
<name>A0A8T1VWM6_9STRA</name>
<dbReference type="AlphaFoldDB" id="A0A8T1VWM6"/>
<evidence type="ECO:0000313" key="3">
    <source>
        <dbReference type="Proteomes" id="UP000693981"/>
    </source>
</evidence>
<organism evidence="2 3">
    <name type="scientific">Phytophthora boehmeriae</name>
    <dbReference type="NCBI Taxonomy" id="109152"/>
    <lineage>
        <taxon>Eukaryota</taxon>
        <taxon>Sar</taxon>
        <taxon>Stramenopiles</taxon>
        <taxon>Oomycota</taxon>
        <taxon>Peronosporomycetes</taxon>
        <taxon>Peronosporales</taxon>
        <taxon>Peronosporaceae</taxon>
        <taxon>Phytophthora</taxon>
    </lineage>
</organism>
<protein>
    <recommendedName>
        <fullName evidence="4">FYVE-type domain-containing protein</fullName>
    </recommendedName>
</protein>
<evidence type="ECO:0000256" key="1">
    <source>
        <dbReference type="SAM" id="MobiDB-lite"/>
    </source>
</evidence>
<dbReference type="EMBL" id="JAGDFL010000621">
    <property type="protein sequence ID" value="KAG7383964.1"/>
    <property type="molecule type" value="Genomic_DNA"/>
</dbReference>
<feature type="compositionally biased region" description="Low complexity" evidence="1">
    <location>
        <begin position="382"/>
        <end position="393"/>
    </location>
</feature>
<gene>
    <name evidence="2" type="ORF">PHYBOEH_009718</name>
</gene>
<sequence>MTSRHVPFRDVELTPEDEQRCHDRAFQLIDRTLRSYDERDGQGETIPRHHSILDNARWKLLKTNADASLYVERDSRSRRDLKLLGSDWEHPVVVMMAGTIRADLDEVMLGMSTPDFASLKVRTEALAKQPVDGAVLVDLMQPTEDDPFQAMAIQWTVLEPKWPVKAVVHPRDFVTLSSTGIMTRDNGDRIGYEVVLPADLRQCPPLAKPFVRGKFMHAAIFKQQEPGVVDVYVHAFVETQNFILDKISVSMTWKSTIGVATQLAEMKKLQWCIAHCTSRRQQQQMAPSNSKACRKCFEKRVTSHRRSESSVEKHTCALCGSPTCSSCLEERTLKISDERSIKLKERRVFVCRDCMTFVRQQRPADIAREMLTQTQEQKEAEQSSSGSTASSQGNHEPFTR</sequence>
<keyword evidence="3" id="KW-1185">Reference proteome</keyword>
<dbReference type="Proteomes" id="UP000693981">
    <property type="component" value="Unassembled WGS sequence"/>
</dbReference>
<dbReference type="OrthoDB" id="96206at2759"/>
<dbReference type="CDD" id="cd00065">
    <property type="entry name" value="FYVE_like_SF"/>
    <property type="match status" value="1"/>
</dbReference>
<evidence type="ECO:0008006" key="4">
    <source>
        <dbReference type="Google" id="ProtNLM"/>
    </source>
</evidence>
<feature type="region of interest" description="Disordered" evidence="1">
    <location>
        <begin position="368"/>
        <end position="400"/>
    </location>
</feature>
<reference evidence="2" key="1">
    <citation type="submission" date="2021-02" db="EMBL/GenBank/DDBJ databases">
        <authorList>
            <person name="Palmer J.M."/>
        </authorList>
    </citation>
    <scope>NUCLEOTIDE SEQUENCE</scope>
    <source>
        <strain evidence="2">SCRP23</strain>
    </source>
</reference>
<dbReference type="PANTHER" id="PTHR13510:SF44">
    <property type="entry name" value="RABENOSYN-5"/>
    <property type="match status" value="1"/>
</dbReference>
<accession>A0A8T1VWM6</accession>
<evidence type="ECO:0000313" key="2">
    <source>
        <dbReference type="EMBL" id="KAG7383964.1"/>
    </source>
</evidence>
<comment type="caution">
    <text evidence="2">The sequence shown here is derived from an EMBL/GenBank/DDBJ whole genome shotgun (WGS) entry which is preliminary data.</text>
</comment>
<dbReference type="InterPro" id="IPR052727">
    <property type="entry name" value="Rab4/Rab5_effector"/>
</dbReference>